<name>A0A3E4PV71_9FIRM</name>
<evidence type="ECO:0000256" key="7">
    <source>
        <dbReference type="ARBA" id="ARBA00022692"/>
    </source>
</evidence>
<evidence type="ECO:0000256" key="5">
    <source>
        <dbReference type="ARBA" id="ARBA00022553"/>
    </source>
</evidence>
<dbReference type="CDD" id="cd06225">
    <property type="entry name" value="HAMP"/>
    <property type="match status" value="1"/>
</dbReference>
<keyword evidence="13 14" id="KW-0472">Membrane</keyword>
<keyword evidence="10" id="KW-0067">ATP-binding</keyword>
<dbReference type="GO" id="GO:0000155">
    <property type="term" value="F:phosphorelay sensor kinase activity"/>
    <property type="evidence" value="ECO:0007669"/>
    <property type="project" value="InterPro"/>
</dbReference>
<evidence type="ECO:0000256" key="3">
    <source>
        <dbReference type="ARBA" id="ARBA00012438"/>
    </source>
</evidence>
<sequence>MKFFYKIFLSMLFVLTVSLATVEYLTVSYSLERALQREENTAFSQHQMVKYSIQTVLLNITDSYTRADMVEIARSAEVPLGTQSGLYFATENKEKSGSDAVYYNSCKSDPSQKSVEDGKILYEIVPKAGNRYLQVRSSFSLKDSSYVLVTEKNVEELFQDTEKLYKRCKFFYWCILGAGSLLVLFLTLTITRPLGKLRNTTRKFAAGEYGVRAKTGSRDEVGELAKTFNYMAKTIEKKIAELEDAARRQEDFTANFAHELKTPMTSIIGYADTLYQKTLPPEDVHQLAGIIMNEGMRLEALSFKLMELVTLSRSDFQLEEARIDEVMADAVETITPAAEKRKVQIKLQTEEAWVRLEYDLFKTLLLNLMDNALKSGTDVVFVQGSCENEQYKITITDRGRGIPTEDLEKITEAFYMVDKSRSRKEHGAGLGLALSVKIAQLHHTKLSYRSQPDQGTSVILVLQKETDDEEETD</sequence>
<proteinExistence type="predicted"/>
<dbReference type="InterPro" id="IPR036097">
    <property type="entry name" value="HisK_dim/P_sf"/>
</dbReference>
<dbReference type="SMART" id="SM00387">
    <property type="entry name" value="HATPase_c"/>
    <property type="match status" value="1"/>
</dbReference>
<dbReference type="InterPro" id="IPR004358">
    <property type="entry name" value="Sig_transdc_His_kin-like_C"/>
</dbReference>
<dbReference type="SUPFAM" id="SSF47384">
    <property type="entry name" value="Homodimeric domain of signal transducing histidine kinase"/>
    <property type="match status" value="1"/>
</dbReference>
<evidence type="ECO:0000256" key="10">
    <source>
        <dbReference type="ARBA" id="ARBA00022840"/>
    </source>
</evidence>
<dbReference type="PROSITE" id="PS50885">
    <property type="entry name" value="HAMP"/>
    <property type="match status" value="1"/>
</dbReference>
<evidence type="ECO:0000256" key="6">
    <source>
        <dbReference type="ARBA" id="ARBA00022679"/>
    </source>
</evidence>
<dbReference type="RefSeq" id="WP_117659695.1">
    <property type="nucleotide sequence ID" value="NZ_QSRA01000008.1"/>
</dbReference>
<evidence type="ECO:0000259" key="16">
    <source>
        <dbReference type="PROSITE" id="PS50885"/>
    </source>
</evidence>
<dbReference type="SUPFAM" id="SSF158472">
    <property type="entry name" value="HAMP domain-like"/>
    <property type="match status" value="1"/>
</dbReference>
<protein>
    <recommendedName>
        <fullName evidence="3">histidine kinase</fullName>
        <ecNumber evidence="3">2.7.13.3</ecNumber>
    </recommendedName>
</protein>
<keyword evidence="9 17" id="KW-0418">Kinase</keyword>
<organism evidence="17 18">
    <name type="scientific">Dorea formicigenerans</name>
    <dbReference type="NCBI Taxonomy" id="39486"/>
    <lineage>
        <taxon>Bacteria</taxon>
        <taxon>Bacillati</taxon>
        <taxon>Bacillota</taxon>
        <taxon>Clostridia</taxon>
        <taxon>Lachnospirales</taxon>
        <taxon>Lachnospiraceae</taxon>
        <taxon>Dorea</taxon>
    </lineage>
</organism>
<dbReference type="InterPro" id="IPR003661">
    <property type="entry name" value="HisK_dim/P_dom"/>
</dbReference>
<dbReference type="EC" id="2.7.13.3" evidence="3"/>
<dbReference type="Proteomes" id="UP000261324">
    <property type="component" value="Unassembled WGS sequence"/>
</dbReference>
<evidence type="ECO:0000259" key="15">
    <source>
        <dbReference type="PROSITE" id="PS50109"/>
    </source>
</evidence>
<keyword evidence="7 14" id="KW-0812">Transmembrane</keyword>
<dbReference type="PANTHER" id="PTHR45528:SF1">
    <property type="entry name" value="SENSOR HISTIDINE KINASE CPXA"/>
    <property type="match status" value="1"/>
</dbReference>
<evidence type="ECO:0000313" key="17">
    <source>
        <dbReference type="EMBL" id="RGK83803.1"/>
    </source>
</evidence>
<evidence type="ECO:0000256" key="8">
    <source>
        <dbReference type="ARBA" id="ARBA00022741"/>
    </source>
</evidence>
<dbReference type="GO" id="GO:0005524">
    <property type="term" value="F:ATP binding"/>
    <property type="evidence" value="ECO:0007669"/>
    <property type="project" value="UniProtKB-KW"/>
</dbReference>
<dbReference type="PRINTS" id="PR00344">
    <property type="entry name" value="BCTRLSENSOR"/>
</dbReference>
<keyword evidence="12" id="KW-0902">Two-component regulatory system</keyword>
<dbReference type="InterPro" id="IPR003660">
    <property type="entry name" value="HAMP_dom"/>
</dbReference>
<keyword evidence="6" id="KW-0808">Transferase</keyword>
<feature type="domain" description="Histidine kinase" evidence="15">
    <location>
        <begin position="255"/>
        <end position="466"/>
    </location>
</feature>
<comment type="caution">
    <text evidence="17">The sequence shown here is derived from an EMBL/GenBank/DDBJ whole genome shotgun (WGS) entry which is preliminary data.</text>
</comment>
<dbReference type="CDD" id="cd00082">
    <property type="entry name" value="HisKA"/>
    <property type="match status" value="1"/>
</dbReference>
<gene>
    <name evidence="17" type="ORF">DXC93_07345</name>
</gene>
<dbReference type="InterPro" id="IPR005467">
    <property type="entry name" value="His_kinase_dom"/>
</dbReference>
<dbReference type="Gene3D" id="1.10.287.130">
    <property type="match status" value="1"/>
</dbReference>
<evidence type="ECO:0000256" key="13">
    <source>
        <dbReference type="ARBA" id="ARBA00023136"/>
    </source>
</evidence>
<dbReference type="EMBL" id="QSRA01000008">
    <property type="protein sequence ID" value="RGK83803.1"/>
    <property type="molecule type" value="Genomic_DNA"/>
</dbReference>
<dbReference type="PANTHER" id="PTHR45528">
    <property type="entry name" value="SENSOR HISTIDINE KINASE CPXA"/>
    <property type="match status" value="1"/>
</dbReference>
<evidence type="ECO:0000256" key="2">
    <source>
        <dbReference type="ARBA" id="ARBA00004651"/>
    </source>
</evidence>
<accession>A0A3E4PV71</accession>
<dbReference type="InterPro" id="IPR050398">
    <property type="entry name" value="HssS/ArlS-like"/>
</dbReference>
<dbReference type="SMART" id="SM00388">
    <property type="entry name" value="HisKA"/>
    <property type="match status" value="1"/>
</dbReference>
<evidence type="ECO:0000256" key="1">
    <source>
        <dbReference type="ARBA" id="ARBA00000085"/>
    </source>
</evidence>
<dbReference type="Gene3D" id="3.30.565.10">
    <property type="entry name" value="Histidine kinase-like ATPase, C-terminal domain"/>
    <property type="match status" value="1"/>
</dbReference>
<dbReference type="SMART" id="SM00304">
    <property type="entry name" value="HAMP"/>
    <property type="match status" value="1"/>
</dbReference>
<dbReference type="CDD" id="cd00075">
    <property type="entry name" value="HATPase"/>
    <property type="match status" value="1"/>
</dbReference>
<comment type="subcellular location">
    <subcellularLocation>
        <location evidence="2">Cell membrane</location>
        <topology evidence="2">Multi-pass membrane protein</topology>
    </subcellularLocation>
</comment>
<feature type="transmembrane region" description="Helical" evidence="14">
    <location>
        <begin position="170"/>
        <end position="190"/>
    </location>
</feature>
<keyword evidence="11 14" id="KW-1133">Transmembrane helix</keyword>
<dbReference type="GO" id="GO:0005886">
    <property type="term" value="C:plasma membrane"/>
    <property type="evidence" value="ECO:0007669"/>
    <property type="project" value="UniProtKB-SubCell"/>
</dbReference>
<dbReference type="Gene3D" id="6.10.340.10">
    <property type="match status" value="1"/>
</dbReference>
<dbReference type="Pfam" id="PF00512">
    <property type="entry name" value="HisKA"/>
    <property type="match status" value="1"/>
</dbReference>
<dbReference type="InterPro" id="IPR003594">
    <property type="entry name" value="HATPase_dom"/>
</dbReference>
<dbReference type="Pfam" id="PF02518">
    <property type="entry name" value="HATPase_c"/>
    <property type="match status" value="1"/>
</dbReference>
<comment type="catalytic activity">
    <reaction evidence="1">
        <text>ATP + protein L-histidine = ADP + protein N-phospho-L-histidine.</text>
        <dbReference type="EC" id="2.7.13.3"/>
    </reaction>
</comment>
<evidence type="ECO:0000256" key="14">
    <source>
        <dbReference type="SAM" id="Phobius"/>
    </source>
</evidence>
<evidence type="ECO:0000256" key="12">
    <source>
        <dbReference type="ARBA" id="ARBA00023012"/>
    </source>
</evidence>
<keyword evidence="4" id="KW-1003">Cell membrane</keyword>
<keyword evidence="8" id="KW-0547">Nucleotide-binding</keyword>
<keyword evidence="5" id="KW-0597">Phosphoprotein</keyword>
<reference evidence="17 18" key="1">
    <citation type="submission" date="2018-08" db="EMBL/GenBank/DDBJ databases">
        <title>A genome reference for cultivated species of the human gut microbiota.</title>
        <authorList>
            <person name="Zou Y."/>
            <person name="Xue W."/>
            <person name="Luo G."/>
        </authorList>
    </citation>
    <scope>NUCLEOTIDE SEQUENCE [LARGE SCALE GENOMIC DNA]</scope>
    <source>
        <strain evidence="17 18">TF09-3</strain>
    </source>
</reference>
<dbReference type="InterPro" id="IPR036890">
    <property type="entry name" value="HATPase_C_sf"/>
</dbReference>
<evidence type="ECO:0000256" key="9">
    <source>
        <dbReference type="ARBA" id="ARBA00022777"/>
    </source>
</evidence>
<dbReference type="AlphaFoldDB" id="A0A3E4PV71"/>
<evidence type="ECO:0000256" key="4">
    <source>
        <dbReference type="ARBA" id="ARBA00022475"/>
    </source>
</evidence>
<feature type="domain" description="HAMP" evidence="16">
    <location>
        <begin position="188"/>
        <end position="240"/>
    </location>
</feature>
<evidence type="ECO:0000256" key="11">
    <source>
        <dbReference type="ARBA" id="ARBA00022989"/>
    </source>
</evidence>
<dbReference type="SUPFAM" id="SSF55874">
    <property type="entry name" value="ATPase domain of HSP90 chaperone/DNA topoisomerase II/histidine kinase"/>
    <property type="match status" value="1"/>
</dbReference>
<dbReference type="PROSITE" id="PS50109">
    <property type="entry name" value="HIS_KIN"/>
    <property type="match status" value="1"/>
</dbReference>
<dbReference type="Pfam" id="PF00672">
    <property type="entry name" value="HAMP"/>
    <property type="match status" value="1"/>
</dbReference>
<evidence type="ECO:0000313" key="18">
    <source>
        <dbReference type="Proteomes" id="UP000261324"/>
    </source>
</evidence>